<dbReference type="NCBIfam" id="NF009888">
    <property type="entry name" value="PRK13348.1"/>
    <property type="match status" value="1"/>
</dbReference>
<dbReference type="PROSITE" id="PS50931">
    <property type="entry name" value="HTH_LYSR"/>
    <property type="match status" value="1"/>
</dbReference>
<dbReference type="InterPro" id="IPR036388">
    <property type="entry name" value="WH-like_DNA-bd_sf"/>
</dbReference>
<dbReference type="AlphaFoldDB" id="A0AAU0MJM1"/>
<dbReference type="NCBIfam" id="TIGR03298">
    <property type="entry name" value="argP"/>
    <property type="match status" value="1"/>
</dbReference>
<dbReference type="RefSeq" id="WP_330171263.1">
    <property type="nucleotide sequence ID" value="NZ_CP137080.1"/>
</dbReference>
<dbReference type="PANTHER" id="PTHR30579:SF2">
    <property type="entry name" value="HTH-TYPE TRANSCRIPTIONAL REGULATOR ARGP"/>
    <property type="match status" value="1"/>
</dbReference>
<dbReference type="InterPro" id="IPR005119">
    <property type="entry name" value="LysR_subst-bd"/>
</dbReference>
<dbReference type="InterPro" id="IPR050176">
    <property type="entry name" value="LTTR"/>
</dbReference>
<keyword evidence="5" id="KW-0804">Transcription</keyword>
<evidence type="ECO:0000313" key="8">
    <source>
        <dbReference type="Proteomes" id="UP001329313"/>
    </source>
</evidence>
<evidence type="ECO:0000256" key="3">
    <source>
        <dbReference type="ARBA" id="ARBA00023125"/>
    </source>
</evidence>
<dbReference type="KEGG" id="mliy:RYJ27_02910"/>
<sequence>MKIAPDLAATVLAVVDEGSFESAARRLHVTPSAVSQRIRALEDALGAVLLVRAKPPRPTEAGATIVRLARQQALLEQEALTELGVEDRLGRVRLSVAVNADSLATWFLDPLARLAERLPVVFEVHRDDQDFTARLLSDGTAVAAVTAQSAPVAGCSVSALGAMVYEAYATPAFVRRWFPSGATVEALADAPVVDFDRRDDLQTRWIRERGASAASPPRHFIPASADFATAVRSGIGWGMLPDDQARDAVAAGALLPLGGPGIRVPLYWQQWNLHSTLLAAVADEVSRAARSALAPISRR</sequence>
<reference evidence="7 8" key="1">
    <citation type="submission" date="2023-10" db="EMBL/GenBank/DDBJ databases">
        <title>Y20.</title>
        <authorList>
            <person name="Zhang G."/>
            <person name="Ding Y."/>
        </authorList>
    </citation>
    <scope>NUCLEOTIDE SEQUENCE [LARGE SCALE GENOMIC DNA]</scope>
    <source>
        <strain evidence="7 8">Y20</strain>
    </source>
</reference>
<dbReference type="GO" id="GO:0003677">
    <property type="term" value="F:DNA binding"/>
    <property type="evidence" value="ECO:0007669"/>
    <property type="project" value="UniProtKB-KW"/>
</dbReference>
<dbReference type="InterPro" id="IPR000847">
    <property type="entry name" value="LysR_HTH_N"/>
</dbReference>
<dbReference type="Pfam" id="PF03466">
    <property type="entry name" value="LysR_substrate"/>
    <property type="match status" value="1"/>
</dbReference>
<evidence type="ECO:0000256" key="4">
    <source>
        <dbReference type="ARBA" id="ARBA00023159"/>
    </source>
</evidence>
<proteinExistence type="inferred from homology"/>
<gene>
    <name evidence="7" type="ORF">RYJ27_02910</name>
</gene>
<evidence type="ECO:0000259" key="6">
    <source>
        <dbReference type="PROSITE" id="PS50931"/>
    </source>
</evidence>
<dbReference type="GO" id="GO:0003700">
    <property type="term" value="F:DNA-binding transcription factor activity"/>
    <property type="evidence" value="ECO:0007669"/>
    <property type="project" value="InterPro"/>
</dbReference>
<accession>A0AAU0MJM1</accession>
<dbReference type="NCBIfam" id="NF002964">
    <property type="entry name" value="PRK03635.1"/>
    <property type="match status" value="1"/>
</dbReference>
<dbReference type="SUPFAM" id="SSF53850">
    <property type="entry name" value="Periplasmic binding protein-like II"/>
    <property type="match status" value="1"/>
</dbReference>
<evidence type="ECO:0000256" key="2">
    <source>
        <dbReference type="ARBA" id="ARBA00023015"/>
    </source>
</evidence>
<dbReference type="PRINTS" id="PR00039">
    <property type="entry name" value="HTHLYSR"/>
</dbReference>
<organism evidence="7 8">
    <name type="scientific">Microbacterium limosum</name>
    <dbReference type="NCBI Taxonomy" id="3079935"/>
    <lineage>
        <taxon>Bacteria</taxon>
        <taxon>Bacillati</taxon>
        <taxon>Actinomycetota</taxon>
        <taxon>Actinomycetes</taxon>
        <taxon>Micrococcales</taxon>
        <taxon>Microbacteriaceae</taxon>
        <taxon>Microbacterium</taxon>
    </lineage>
</organism>
<protein>
    <submittedName>
        <fullName evidence="7">LysR family transcriptional regulator ArgP</fullName>
    </submittedName>
</protein>
<keyword evidence="2" id="KW-0805">Transcription regulation</keyword>
<dbReference type="Pfam" id="PF00126">
    <property type="entry name" value="HTH_1"/>
    <property type="match status" value="1"/>
</dbReference>
<comment type="similarity">
    <text evidence="1">Belongs to the LysR transcriptional regulatory family.</text>
</comment>
<evidence type="ECO:0000313" key="7">
    <source>
        <dbReference type="EMBL" id="WOQ70182.1"/>
    </source>
</evidence>
<dbReference type="PANTHER" id="PTHR30579">
    <property type="entry name" value="TRANSCRIPTIONAL REGULATOR"/>
    <property type="match status" value="1"/>
</dbReference>
<dbReference type="EMBL" id="CP137080">
    <property type="protein sequence ID" value="WOQ70182.1"/>
    <property type="molecule type" value="Genomic_DNA"/>
</dbReference>
<dbReference type="InterPro" id="IPR017685">
    <property type="entry name" value="ArgP"/>
</dbReference>
<dbReference type="Proteomes" id="UP001329313">
    <property type="component" value="Chromosome"/>
</dbReference>
<evidence type="ECO:0000256" key="5">
    <source>
        <dbReference type="ARBA" id="ARBA00023163"/>
    </source>
</evidence>
<dbReference type="Gene3D" id="3.40.190.290">
    <property type="match status" value="1"/>
</dbReference>
<feature type="domain" description="HTH lysR-type" evidence="6">
    <location>
        <begin position="1"/>
        <end position="59"/>
    </location>
</feature>
<keyword evidence="8" id="KW-1185">Reference proteome</keyword>
<name>A0AAU0MJM1_9MICO</name>
<dbReference type="InterPro" id="IPR036390">
    <property type="entry name" value="WH_DNA-bd_sf"/>
</dbReference>
<dbReference type="SUPFAM" id="SSF46785">
    <property type="entry name" value="Winged helix' DNA-binding domain"/>
    <property type="match status" value="1"/>
</dbReference>
<keyword evidence="3" id="KW-0238">DNA-binding</keyword>
<dbReference type="Gene3D" id="1.10.10.10">
    <property type="entry name" value="Winged helix-like DNA-binding domain superfamily/Winged helix DNA-binding domain"/>
    <property type="match status" value="1"/>
</dbReference>
<keyword evidence="4" id="KW-0010">Activator</keyword>
<evidence type="ECO:0000256" key="1">
    <source>
        <dbReference type="ARBA" id="ARBA00009437"/>
    </source>
</evidence>